<accession>A0A1M5UPV7</accession>
<evidence type="ECO:0000256" key="6">
    <source>
        <dbReference type="SAM" id="Coils"/>
    </source>
</evidence>
<dbReference type="PROSITE" id="PS50109">
    <property type="entry name" value="HIS_KIN"/>
    <property type="match status" value="1"/>
</dbReference>
<name>A0A1M5UPV7_9FLAO</name>
<dbReference type="InterPro" id="IPR003661">
    <property type="entry name" value="HisK_dim/P_dom"/>
</dbReference>
<reference evidence="9" key="1">
    <citation type="submission" date="2016-11" db="EMBL/GenBank/DDBJ databases">
        <authorList>
            <person name="Varghese N."/>
            <person name="Submissions S."/>
        </authorList>
    </citation>
    <scope>NUCLEOTIDE SEQUENCE [LARGE SCALE GENOMIC DNA]</scope>
    <source>
        <strain evidence="9">DSM 17963</strain>
    </source>
</reference>
<dbReference type="InterPro" id="IPR003594">
    <property type="entry name" value="HATPase_dom"/>
</dbReference>
<dbReference type="SUPFAM" id="SSF55874">
    <property type="entry name" value="ATPase domain of HSP90 chaperone/DNA topoisomerase II/histidine kinase"/>
    <property type="match status" value="1"/>
</dbReference>
<organism evidence="8 9">
    <name type="scientific">Flavobacterium defluvii</name>
    <dbReference type="NCBI Taxonomy" id="370979"/>
    <lineage>
        <taxon>Bacteria</taxon>
        <taxon>Pseudomonadati</taxon>
        <taxon>Bacteroidota</taxon>
        <taxon>Flavobacteriia</taxon>
        <taxon>Flavobacteriales</taxon>
        <taxon>Flavobacteriaceae</taxon>
        <taxon>Flavobacterium</taxon>
    </lineage>
</organism>
<keyword evidence="9" id="KW-1185">Reference proteome</keyword>
<dbReference type="InterPro" id="IPR000014">
    <property type="entry name" value="PAS"/>
</dbReference>
<protein>
    <recommendedName>
        <fullName evidence="2">histidine kinase</fullName>
        <ecNumber evidence="2">2.7.13.3</ecNumber>
    </recommendedName>
</protein>
<dbReference type="InterPro" id="IPR004358">
    <property type="entry name" value="Sig_transdc_His_kin-like_C"/>
</dbReference>
<dbReference type="STRING" id="370979.SAMN05443663_109112"/>
<dbReference type="InterPro" id="IPR036890">
    <property type="entry name" value="HATPase_C_sf"/>
</dbReference>
<dbReference type="Proteomes" id="UP000184071">
    <property type="component" value="Unassembled WGS sequence"/>
</dbReference>
<keyword evidence="5" id="KW-0418">Kinase</keyword>
<dbReference type="SUPFAM" id="SSF55785">
    <property type="entry name" value="PYP-like sensor domain (PAS domain)"/>
    <property type="match status" value="1"/>
</dbReference>
<dbReference type="Gene3D" id="3.30.565.10">
    <property type="entry name" value="Histidine kinase-like ATPase, C-terminal domain"/>
    <property type="match status" value="1"/>
</dbReference>
<dbReference type="AlphaFoldDB" id="A0A1M5UPV7"/>
<dbReference type="GO" id="GO:0000155">
    <property type="term" value="F:phosphorelay sensor kinase activity"/>
    <property type="evidence" value="ECO:0007669"/>
    <property type="project" value="InterPro"/>
</dbReference>
<gene>
    <name evidence="8" type="ORF">SAMN05443663_109112</name>
</gene>
<dbReference type="InterPro" id="IPR035965">
    <property type="entry name" value="PAS-like_dom_sf"/>
</dbReference>
<dbReference type="SUPFAM" id="SSF47384">
    <property type="entry name" value="Homodimeric domain of signal transducing histidine kinase"/>
    <property type="match status" value="1"/>
</dbReference>
<sequence>MKEIVQINLDNEMDLILAHKRCMKIAEMCGMPSSFQTRFSTAVSEIARSSIAKGKDSLLVLGINIIKSTQKEIVAIITDIVDLKSCSPEAFNYASRISGNFEYSYFDNKSTTTISQPIASPGLLSEAKINSLVDYFKFEPPLSPYDEIRKKNIELIALSEKLTESENKYKQLANTIPILICVINERNNVLLTNESLESYLELPLLAFDRKNLSNFVHPENIEGILEGWNRAKSNRSDFLAEIRIKKGTEYIWHVISIIPNKAEDGKFNSWLVYFVDINAQKMIVETLKDNTELKAIQRELESANSKLVFKNKELEQFAYIASHDLQEPLRKIMIMLSRAGEHLSEHQKKEYYFDRITLAAGRLSNLITDVLNYSRVDNRNQVFSEVDLNETLSEILGDLSLVIEEKNALIEIKPLPTVFGLDTQLRQLFYNLVNNALKFNTSQPSVTISSTNIPPDNSVISPENYHIISIADNGIGMDSQYSERIFDMFQRLHERDQYGGNGIGLALCRRIIENHNGRINFISKPGEGTVFWIYLPKEIVNKKAVQ</sequence>
<evidence type="ECO:0000256" key="5">
    <source>
        <dbReference type="ARBA" id="ARBA00022777"/>
    </source>
</evidence>
<dbReference type="SMART" id="SM00387">
    <property type="entry name" value="HATPase_c"/>
    <property type="match status" value="1"/>
</dbReference>
<proteinExistence type="predicted"/>
<dbReference type="CDD" id="cd00130">
    <property type="entry name" value="PAS"/>
    <property type="match status" value="1"/>
</dbReference>
<dbReference type="PRINTS" id="PR00344">
    <property type="entry name" value="BCTRLSENSOR"/>
</dbReference>
<evidence type="ECO:0000313" key="8">
    <source>
        <dbReference type="EMBL" id="SHH64950.1"/>
    </source>
</evidence>
<keyword evidence="3" id="KW-0597">Phosphoprotein</keyword>
<dbReference type="NCBIfam" id="TIGR00229">
    <property type="entry name" value="sensory_box"/>
    <property type="match status" value="1"/>
</dbReference>
<dbReference type="SMART" id="SM00091">
    <property type="entry name" value="PAS"/>
    <property type="match status" value="1"/>
</dbReference>
<dbReference type="Gene3D" id="1.10.287.130">
    <property type="match status" value="1"/>
</dbReference>
<evidence type="ECO:0000256" key="3">
    <source>
        <dbReference type="ARBA" id="ARBA00022553"/>
    </source>
</evidence>
<dbReference type="CDD" id="cd00082">
    <property type="entry name" value="HisKA"/>
    <property type="match status" value="1"/>
</dbReference>
<evidence type="ECO:0000256" key="2">
    <source>
        <dbReference type="ARBA" id="ARBA00012438"/>
    </source>
</evidence>
<dbReference type="EC" id="2.7.13.3" evidence="2"/>
<dbReference type="InterPro" id="IPR036097">
    <property type="entry name" value="HisK_dim/P_sf"/>
</dbReference>
<feature type="coiled-coil region" evidence="6">
    <location>
        <begin position="148"/>
        <end position="175"/>
    </location>
</feature>
<keyword evidence="4" id="KW-0808">Transferase</keyword>
<keyword evidence="6" id="KW-0175">Coiled coil</keyword>
<dbReference type="InterPro" id="IPR005467">
    <property type="entry name" value="His_kinase_dom"/>
</dbReference>
<feature type="domain" description="Histidine kinase" evidence="7">
    <location>
        <begin position="320"/>
        <end position="539"/>
    </location>
</feature>
<dbReference type="Gene3D" id="3.30.450.20">
    <property type="entry name" value="PAS domain"/>
    <property type="match status" value="1"/>
</dbReference>
<evidence type="ECO:0000259" key="7">
    <source>
        <dbReference type="PROSITE" id="PS50109"/>
    </source>
</evidence>
<dbReference type="Pfam" id="PF02518">
    <property type="entry name" value="HATPase_c"/>
    <property type="match status" value="1"/>
</dbReference>
<dbReference type="PANTHER" id="PTHR43304">
    <property type="entry name" value="PHYTOCHROME-LIKE PROTEIN CPH1"/>
    <property type="match status" value="1"/>
</dbReference>
<dbReference type="FunFam" id="3.30.565.10:FF:000006">
    <property type="entry name" value="Sensor histidine kinase WalK"/>
    <property type="match status" value="1"/>
</dbReference>
<dbReference type="SMART" id="SM00388">
    <property type="entry name" value="HisKA"/>
    <property type="match status" value="1"/>
</dbReference>
<dbReference type="RefSeq" id="WP_073417561.1">
    <property type="nucleotide sequence ID" value="NZ_FQWC01000009.1"/>
</dbReference>
<dbReference type="OrthoDB" id="9781208at2"/>
<dbReference type="Pfam" id="PF00512">
    <property type="entry name" value="HisKA"/>
    <property type="match status" value="1"/>
</dbReference>
<dbReference type="EMBL" id="FQWC01000009">
    <property type="protein sequence ID" value="SHH64950.1"/>
    <property type="molecule type" value="Genomic_DNA"/>
</dbReference>
<comment type="catalytic activity">
    <reaction evidence="1">
        <text>ATP + protein L-histidine = ADP + protein N-phospho-L-histidine.</text>
        <dbReference type="EC" id="2.7.13.3"/>
    </reaction>
</comment>
<dbReference type="PANTHER" id="PTHR43304:SF1">
    <property type="entry name" value="PAC DOMAIN-CONTAINING PROTEIN"/>
    <property type="match status" value="1"/>
</dbReference>
<evidence type="ECO:0000256" key="4">
    <source>
        <dbReference type="ARBA" id="ARBA00022679"/>
    </source>
</evidence>
<evidence type="ECO:0000313" key="9">
    <source>
        <dbReference type="Proteomes" id="UP000184071"/>
    </source>
</evidence>
<evidence type="ECO:0000256" key="1">
    <source>
        <dbReference type="ARBA" id="ARBA00000085"/>
    </source>
</evidence>
<dbReference type="InterPro" id="IPR052162">
    <property type="entry name" value="Sensor_kinase/Photoreceptor"/>
</dbReference>